<keyword evidence="2" id="KW-0813">Transport</keyword>
<evidence type="ECO:0000256" key="6">
    <source>
        <dbReference type="PROSITE-ProRule" id="PRU00103"/>
    </source>
</evidence>
<proteinExistence type="predicted"/>
<sequence length="404" mass="44800">DKKDDQPTDWPKYAEHLEHCVDDVRRVASDVHRGLVQNVLVSKKNPLVESAMPVIIELLRDESPAVRDTVAWTIGRVCETLPEVALHEAYLVPLLTGLVEGLSSEPRVAANICWAFSSLAESAYDAASGRKFFYSNQLSFKSSSCNNEIYFKYLFLTISYLVLSENSGHNGEPRTYILSQYFNVITERLLATSSRPDGGQHNLRNAAYSALMALMRSAAQDCYCEVQRVTLIVLERLESIIGLEHQIVSHQDRAQFNDLQSLLCGTLQSVLRKISKEDAPVISDKVMLALMSMFRTTTTPVAEGSGDQSVINGETDKTKFSDGVQEDALLAVSALVEAVGESFVKYVNDFMPILVICLRNHRETQVCMNAVGLLGDMCRVLNKNLLPHCDGLITILDGNFTSTL</sequence>
<feature type="repeat" description="HEAT" evidence="6">
    <location>
        <begin position="51"/>
        <end position="88"/>
    </location>
</feature>
<dbReference type="InterPro" id="IPR058584">
    <property type="entry name" value="IMB1_TNPO1-like_TPR"/>
</dbReference>
<organism evidence="8 9">
    <name type="scientific">Schistosoma bovis</name>
    <name type="common">Blood fluke</name>
    <dbReference type="NCBI Taxonomy" id="6184"/>
    <lineage>
        <taxon>Eukaryota</taxon>
        <taxon>Metazoa</taxon>
        <taxon>Spiralia</taxon>
        <taxon>Lophotrochozoa</taxon>
        <taxon>Platyhelminthes</taxon>
        <taxon>Trematoda</taxon>
        <taxon>Digenea</taxon>
        <taxon>Strigeidida</taxon>
        <taxon>Schistosomatoidea</taxon>
        <taxon>Schistosomatidae</taxon>
        <taxon>Schistosoma</taxon>
    </lineage>
</organism>
<dbReference type="InterPro" id="IPR021133">
    <property type="entry name" value="HEAT_type_2"/>
</dbReference>
<feature type="non-terminal residue" evidence="8">
    <location>
        <position position="1"/>
    </location>
</feature>
<dbReference type="EMBL" id="QMKO01004110">
    <property type="protein sequence ID" value="RTG80469.1"/>
    <property type="molecule type" value="Genomic_DNA"/>
</dbReference>
<keyword evidence="4" id="KW-0677">Repeat</keyword>
<evidence type="ECO:0000256" key="4">
    <source>
        <dbReference type="ARBA" id="ARBA00022737"/>
    </source>
</evidence>
<evidence type="ECO:0000256" key="5">
    <source>
        <dbReference type="ARBA" id="ARBA00022927"/>
    </source>
</evidence>
<evidence type="ECO:0000259" key="7">
    <source>
        <dbReference type="Pfam" id="PF25574"/>
    </source>
</evidence>
<comment type="subcellular location">
    <subcellularLocation>
        <location evidence="1">Cytoplasm</location>
    </subcellularLocation>
</comment>
<dbReference type="AlphaFoldDB" id="A0A430PYG8"/>
<evidence type="ECO:0000313" key="8">
    <source>
        <dbReference type="EMBL" id="RTG80469.1"/>
    </source>
</evidence>
<evidence type="ECO:0000256" key="3">
    <source>
        <dbReference type="ARBA" id="ARBA00022490"/>
    </source>
</evidence>
<dbReference type="GO" id="GO:0006606">
    <property type="term" value="P:protein import into nucleus"/>
    <property type="evidence" value="ECO:0007669"/>
    <property type="project" value="InterPro"/>
</dbReference>
<dbReference type="STRING" id="6184.A0A430PYG8"/>
<dbReference type="Gene3D" id="1.25.10.10">
    <property type="entry name" value="Leucine-rich Repeat Variant"/>
    <property type="match status" value="1"/>
</dbReference>
<keyword evidence="9" id="KW-1185">Reference proteome</keyword>
<name>A0A430PYG8_SCHBO</name>
<dbReference type="Pfam" id="PF13513">
    <property type="entry name" value="HEAT_EZ"/>
    <property type="match status" value="1"/>
</dbReference>
<keyword evidence="3" id="KW-0963">Cytoplasm</keyword>
<dbReference type="GO" id="GO:0005737">
    <property type="term" value="C:cytoplasm"/>
    <property type="evidence" value="ECO:0007669"/>
    <property type="project" value="UniProtKB-SubCell"/>
</dbReference>
<comment type="caution">
    <text evidence="8">The sequence shown here is derived from an EMBL/GenBank/DDBJ whole genome shotgun (WGS) entry which is preliminary data.</text>
</comment>
<accession>A0A430PYG8</accession>
<dbReference type="InterPro" id="IPR016024">
    <property type="entry name" value="ARM-type_fold"/>
</dbReference>
<dbReference type="Pfam" id="PF25574">
    <property type="entry name" value="TPR_IMB1"/>
    <property type="match status" value="2"/>
</dbReference>
<dbReference type="Proteomes" id="UP000290809">
    <property type="component" value="Unassembled WGS sequence"/>
</dbReference>
<dbReference type="PROSITE" id="PS50077">
    <property type="entry name" value="HEAT_REPEAT"/>
    <property type="match status" value="1"/>
</dbReference>
<dbReference type="InterPro" id="IPR011989">
    <property type="entry name" value="ARM-like"/>
</dbReference>
<reference evidence="8 9" key="1">
    <citation type="journal article" date="2019" name="PLoS Pathog.">
        <title>Genome sequence of the bovine parasite Schistosoma bovis Tanzania.</title>
        <authorList>
            <person name="Oey H."/>
            <person name="Zakrzewski M."/>
            <person name="Gobert G."/>
            <person name="Gravermann K."/>
            <person name="Stoye J."/>
            <person name="Jones M."/>
            <person name="Mcmanus D."/>
            <person name="Krause L."/>
        </authorList>
    </citation>
    <scope>NUCLEOTIDE SEQUENCE [LARGE SCALE GENOMIC DNA]</scope>
    <source>
        <strain evidence="8 9">TAN1997</strain>
    </source>
</reference>
<feature type="domain" description="Importin subunit beta-1/Transportin-1-like TPR repeats" evidence="7">
    <location>
        <begin position="163"/>
        <end position="297"/>
    </location>
</feature>
<dbReference type="PANTHER" id="PTHR10527">
    <property type="entry name" value="IMPORTIN BETA"/>
    <property type="match status" value="1"/>
</dbReference>
<evidence type="ECO:0000313" key="9">
    <source>
        <dbReference type="Proteomes" id="UP000290809"/>
    </source>
</evidence>
<dbReference type="SUPFAM" id="SSF48371">
    <property type="entry name" value="ARM repeat"/>
    <property type="match status" value="1"/>
</dbReference>
<protein>
    <submittedName>
        <fullName evidence="8">Importin subunit beta-1</fullName>
    </submittedName>
</protein>
<gene>
    <name evidence="8" type="ORF">DC041_0006619</name>
</gene>
<evidence type="ECO:0000256" key="1">
    <source>
        <dbReference type="ARBA" id="ARBA00004496"/>
    </source>
</evidence>
<dbReference type="InterPro" id="IPR040122">
    <property type="entry name" value="Importin_beta"/>
</dbReference>
<feature type="domain" description="Importin subunit beta-1/Transportin-1-like TPR repeats" evidence="7">
    <location>
        <begin position="321"/>
        <end position="402"/>
    </location>
</feature>
<keyword evidence="5" id="KW-0653">Protein transport</keyword>
<evidence type="ECO:0000256" key="2">
    <source>
        <dbReference type="ARBA" id="ARBA00022448"/>
    </source>
</evidence>